<name>A0A1I0DNC5_9GAMM</name>
<keyword evidence="2 6" id="KW-0698">rRNA processing</keyword>
<dbReference type="InterPro" id="IPR003682">
    <property type="entry name" value="rRNA_ssu_MeTfrase_G"/>
</dbReference>
<reference evidence="8" key="1">
    <citation type="submission" date="2016-10" db="EMBL/GenBank/DDBJ databases">
        <authorList>
            <person name="Varghese N."/>
            <person name="Submissions S."/>
        </authorList>
    </citation>
    <scope>NUCLEOTIDE SEQUENCE [LARGE SCALE GENOMIC DNA]</scope>
    <source>
        <strain evidence="8">DSM 18579</strain>
    </source>
</reference>
<protein>
    <recommendedName>
        <fullName evidence="6">Ribosomal RNA small subunit methyltransferase G</fullName>
        <ecNumber evidence="6">2.1.1.170</ecNumber>
    </recommendedName>
    <alternativeName>
        <fullName evidence="6">16S rRNA 7-methylguanosine methyltransferase</fullName>
        <shortName evidence="6">16S rRNA m7G methyltransferase</shortName>
    </alternativeName>
</protein>
<dbReference type="SUPFAM" id="SSF53335">
    <property type="entry name" value="S-adenosyl-L-methionine-dependent methyltransferases"/>
    <property type="match status" value="1"/>
</dbReference>
<keyword evidence="3 6" id="KW-0489">Methyltransferase</keyword>
<accession>A0A1I0DNC5</accession>
<evidence type="ECO:0000256" key="4">
    <source>
        <dbReference type="ARBA" id="ARBA00022679"/>
    </source>
</evidence>
<evidence type="ECO:0000313" key="8">
    <source>
        <dbReference type="Proteomes" id="UP000242642"/>
    </source>
</evidence>
<dbReference type="Proteomes" id="UP000242642">
    <property type="component" value="Unassembled WGS sequence"/>
</dbReference>
<dbReference type="Pfam" id="PF02527">
    <property type="entry name" value="GidB"/>
    <property type="match status" value="1"/>
</dbReference>
<evidence type="ECO:0000256" key="5">
    <source>
        <dbReference type="ARBA" id="ARBA00022691"/>
    </source>
</evidence>
<keyword evidence="1 6" id="KW-0963">Cytoplasm</keyword>
<dbReference type="GO" id="GO:0070043">
    <property type="term" value="F:rRNA (guanine-N7-)-methyltransferase activity"/>
    <property type="evidence" value="ECO:0007669"/>
    <property type="project" value="UniProtKB-UniRule"/>
</dbReference>
<evidence type="ECO:0000256" key="2">
    <source>
        <dbReference type="ARBA" id="ARBA00022552"/>
    </source>
</evidence>
<dbReference type="PIRSF" id="PIRSF003078">
    <property type="entry name" value="GidB"/>
    <property type="match status" value="1"/>
</dbReference>
<comment type="similarity">
    <text evidence="6">Belongs to the methyltransferase superfamily. RNA methyltransferase RsmG family.</text>
</comment>
<evidence type="ECO:0000256" key="3">
    <source>
        <dbReference type="ARBA" id="ARBA00022603"/>
    </source>
</evidence>
<feature type="binding site" evidence="6">
    <location>
        <position position="139"/>
    </location>
    <ligand>
        <name>S-adenosyl-L-methionine</name>
        <dbReference type="ChEBI" id="CHEBI:59789"/>
    </ligand>
</feature>
<dbReference type="RefSeq" id="WP_093320602.1">
    <property type="nucleotide sequence ID" value="NZ_FOHV01000018.1"/>
</dbReference>
<dbReference type="OrthoDB" id="9808773at2"/>
<dbReference type="Gene3D" id="3.40.50.150">
    <property type="entry name" value="Vaccinia Virus protein VP39"/>
    <property type="match status" value="1"/>
</dbReference>
<dbReference type="GO" id="GO:0005829">
    <property type="term" value="C:cytosol"/>
    <property type="evidence" value="ECO:0007669"/>
    <property type="project" value="TreeGrafter"/>
</dbReference>
<dbReference type="NCBIfam" id="TIGR00138">
    <property type="entry name" value="rsmG_gidB"/>
    <property type="match status" value="1"/>
</dbReference>
<gene>
    <name evidence="6" type="primary">rsmG</name>
    <name evidence="7" type="ORF">SAMN02583745_02053</name>
</gene>
<dbReference type="AlphaFoldDB" id="A0A1I0DNC5"/>
<dbReference type="PANTHER" id="PTHR31760:SF0">
    <property type="entry name" value="S-ADENOSYL-L-METHIONINE-DEPENDENT METHYLTRANSFERASES SUPERFAMILY PROTEIN"/>
    <property type="match status" value="1"/>
</dbReference>
<keyword evidence="5 6" id="KW-0949">S-adenosyl-L-methionine</keyword>
<organism evidence="7 8">
    <name type="scientific">Thorsellia anophelis DSM 18579</name>
    <dbReference type="NCBI Taxonomy" id="1123402"/>
    <lineage>
        <taxon>Bacteria</taxon>
        <taxon>Pseudomonadati</taxon>
        <taxon>Pseudomonadota</taxon>
        <taxon>Gammaproteobacteria</taxon>
        <taxon>Enterobacterales</taxon>
        <taxon>Thorselliaceae</taxon>
        <taxon>Thorsellia</taxon>
    </lineage>
</organism>
<comment type="catalytic activity">
    <reaction evidence="6">
        <text>guanosine(527) in 16S rRNA + S-adenosyl-L-methionine = N(7)-methylguanosine(527) in 16S rRNA + S-adenosyl-L-homocysteine</text>
        <dbReference type="Rhea" id="RHEA:42732"/>
        <dbReference type="Rhea" id="RHEA-COMP:10209"/>
        <dbReference type="Rhea" id="RHEA-COMP:10210"/>
        <dbReference type="ChEBI" id="CHEBI:57856"/>
        <dbReference type="ChEBI" id="CHEBI:59789"/>
        <dbReference type="ChEBI" id="CHEBI:74269"/>
        <dbReference type="ChEBI" id="CHEBI:74480"/>
        <dbReference type="EC" id="2.1.1.170"/>
    </reaction>
</comment>
<keyword evidence="4 6" id="KW-0808">Transferase</keyword>
<evidence type="ECO:0000313" key="7">
    <source>
        <dbReference type="EMBL" id="SET34011.1"/>
    </source>
</evidence>
<dbReference type="PANTHER" id="PTHR31760">
    <property type="entry name" value="S-ADENOSYL-L-METHIONINE-DEPENDENT METHYLTRANSFERASES SUPERFAMILY PROTEIN"/>
    <property type="match status" value="1"/>
</dbReference>
<feature type="binding site" evidence="6">
    <location>
        <begin position="124"/>
        <end position="125"/>
    </location>
    <ligand>
        <name>S-adenosyl-L-methionine</name>
        <dbReference type="ChEBI" id="CHEBI:59789"/>
    </ligand>
</feature>
<proteinExistence type="inferred from homology"/>
<comment type="function">
    <text evidence="6">Specifically methylates the N7 position of guanine in position 527 of 16S rRNA.</text>
</comment>
<sequence length="208" mass="23835">MRETLIKLLLEAKIQSTDQQIDQWITYVHLLDKWNKAYNLTSVRNPLEMLSKHIVDSLLITPYLVGKRMIDVGTGPGLPGIVLAIFFPDKKFVLLDSLGKRIRFLTETVNQLKLNNVQIIHSRVELYQPDELFDGIISRAFASLNDMINWCYHLSAPSGVFYAMKGTLPTDEIEKIESKDFIVTEKIMLNLPGSNVERHLIKIIKKVI</sequence>
<keyword evidence="8" id="KW-1185">Reference proteome</keyword>
<dbReference type="STRING" id="1123402.SAMN02583745_02053"/>
<dbReference type="EC" id="2.1.1.170" evidence="6"/>
<dbReference type="EMBL" id="FOHV01000018">
    <property type="protein sequence ID" value="SET34011.1"/>
    <property type="molecule type" value="Genomic_DNA"/>
</dbReference>
<dbReference type="HAMAP" id="MF_00074">
    <property type="entry name" value="16SrRNA_methyltr_G"/>
    <property type="match status" value="1"/>
</dbReference>
<evidence type="ECO:0000256" key="6">
    <source>
        <dbReference type="HAMAP-Rule" id="MF_00074"/>
    </source>
</evidence>
<evidence type="ECO:0000256" key="1">
    <source>
        <dbReference type="ARBA" id="ARBA00022490"/>
    </source>
</evidence>
<feature type="binding site" evidence="6">
    <location>
        <position position="73"/>
    </location>
    <ligand>
        <name>S-adenosyl-L-methionine</name>
        <dbReference type="ChEBI" id="CHEBI:59789"/>
    </ligand>
</feature>
<feature type="binding site" evidence="6">
    <location>
        <position position="78"/>
    </location>
    <ligand>
        <name>S-adenosyl-L-methionine</name>
        <dbReference type="ChEBI" id="CHEBI:59789"/>
    </ligand>
</feature>
<comment type="caution">
    <text evidence="6">Lacks conserved residue(s) required for the propagation of feature annotation.</text>
</comment>
<dbReference type="CDD" id="cd02440">
    <property type="entry name" value="AdoMet_MTases"/>
    <property type="match status" value="1"/>
</dbReference>
<dbReference type="InterPro" id="IPR029063">
    <property type="entry name" value="SAM-dependent_MTases_sf"/>
</dbReference>
<comment type="subcellular location">
    <subcellularLocation>
        <location evidence="6">Cytoplasm</location>
    </subcellularLocation>
</comment>